<accession>A0A1Y1HN88</accession>
<sequence>MSKFIGNKLVGFGTKIVAVGRNYAAHAKELGNAVPEEPIIFLKPTSSYIRQGAAIEIPPGTDTLDHEVELGVVMSRNGRDITQETALDYIAGYALVLDMTARELQAQEKAKGLPWTKGKCYDTFTPVSDFIPKNKIRSPEELELWCKVDGELRQKGSTGDMLFDIPHLIAYISSIMTLEEGDLIVTGTPPGVGPVKAGQQITAGITGHIEMSFPVIRRKQSGGAGT</sequence>
<dbReference type="EMBL" id="DF236962">
    <property type="protein sequence ID" value="GAQ78451.1"/>
    <property type="molecule type" value="Genomic_DNA"/>
</dbReference>
<keyword evidence="2" id="KW-0479">Metal-binding</keyword>
<evidence type="ECO:0000313" key="5">
    <source>
        <dbReference type="EMBL" id="GAQ78451.1"/>
    </source>
</evidence>
<dbReference type="GO" id="GO:0050163">
    <property type="term" value="F:oxaloacetate tautomerase activity"/>
    <property type="evidence" value="ECO:0007669"/>
    <property type="project" value="UniProtKB-ARBA"/>
</dbReference>
<keyword evidence="6" id="KW-1185">Reference proteome</keyword>
<evidence type="ECO:0000256" key="3">
    <source>
        <dbReference type="ARBA" id="ARBA00056302"/>
    </source>
</evidence>
<dbReference type="FunFam" id="3.90.850.10:FF:000003">
    <property type="entry name" value="Fumarylacetoacetate hydrolase domain-containing 1"/>
    <property type="match status" value="1"/>
</dbReference>
<reference evidence="5 6" key="1">
    <citation type="journal article" date="2014" name="Nat. Commun.">
        <title>Klebsormidium flaccidum genome reveals primary factors for plant terrestrial adaptation.</title>
        <authorList>
            <person name="Hori K."/>
            <person name="Maruyama F."/>
            <person name="Fujisawa T."/>
            <person name="Togashi T."/>
            <person name="Yamamoto N."/>
            <person name="Seo M."/>
            <person name="Sato S."/>
            <person name="Yamada T."/>
            <person name="Mori H."/>
            <person name="Tajima N."/>
            <person name="Moriyama T."/>
            <person name="Ikeuchi M."/>
            <person name="Watanabe M."/>
            <person name="Wada H."/>
            <person name="Kobayashi K."/>
            <person name="Saito M."/>
            <person name="Masuda T."/>
            <person name="Sasaki-Sekimoto Y."/>
            <person name="Mashiguchi K."/>
            <person name="Awai K."/>
            <person name="Shimojima M."/>
            <person name="Masuda S."/>
            <person name="Iwai M."/>
            <person name="Nobusawa T."/>
            <person name="Narise T."/>
            <person name="Kondo S."/>
            <person name="Saito H."/>
            <person name="Sato R."/>
            <person name="Murakawa M."/>
            <person name="Ihara Y."/>
            <person name="Oshima-Yamada Y."/>
            <person name="Ohtaka K."/>
            <person name="Satoh M."/>
            <person name="Sonobe K."/>
            <person name="Ishii M."/>
            <person name="Ohtani R."/>
            <person name="Kanamori-Sato M."/>
            <person name="Honoki R."/>
            <person name="Miyazaki D."/>
            <person name="Mochizuki H."/>
            <person name="Umetsu J."/>
            <person name="Higashi K."/>
            <person name="Shibata D."/>
            <person name="Kamiya Y."/>
            <person name="Sato N."/>
            <person name="Nakamura Y."/>
            <person name="Tabata S."/>
            <person name="Ida S."/>
            <person name="Kurokawa K."/>
            <person name="Ohta H."/>
        </authorList>
    </citation>
    <scope>NUCLEOTIDE SEQUENCE [LARGE SCALE GENOMIC DNA]</scope>
    <source>
        <strain evidence="5 6">NIES-2285</strain>
    </source>
</reference>
<dbReference type="Proteomes" id="UP000054558">
    <property type="component" value="Unassembled WGS sequence"/>
</dbReference>
<dbReference type="SUPFAM" id="SSF56529">
    <property type="entry name" value="FAH"/>
    <property type="match status" value="1"/>
</dbReference>
<dbReference type="STRING" id="105231.A0A1Y1HN88"/>
<dbReference type="OrthoDB" id="411064at2759"/>
<dbReference type="GO" id="GO:0006107">
    <property type="term" value="P:oxaloacetate metabolic process"/>
    <property type="evidence" value="ECO:0007669"/>
    <property type="project" value="UniProtKB-ARBA"/>
</dbReference>
<name>A0A1Y1HN88_KLENI</name>
<dbReference type="Pfam" id="PF01557">
    <property type="entry name" value="FAA_hydrolase"/>
    <property type="match status" value="1"/>
</dbReference>
<evidence type="ECO:0000256" key="2">
    <source>
        <dbReference type="ARBA" id="ARBA00022723"/>
    </source>
</evidence>
<protein>
    <submittedName>
        <fullName evidence="5">Fumarylacetoacetate hydrolase family</fullName>
    </submittedName>
</protein>
<dbReference type="Gene3D" id="3.90.850.10">
    <property type="entry name" value="Fumarylacetoacetase-like, C-terminal domain"/>
    <property type="match status" value="1"/>
</dbReference>
<dbReference type="AlphaFoldDB" id="A0A1Y1HN88"/>
<dbReference type="InterPro" id="IPR011234">
    <property type="entry name" value="Fumarylacetoacetase-like_C"/>
</dbReference>
<dbReference type="GO" id="GO:0018773">
    <property type="term" value="F:acetylpyruvate hydrolase activity"/>
    <property type="evidence" value="ECO:0000318"/>
    <property type="project" value="GO_Central"/>
</dbReference>
<comment type="similarity">
    <text evidence="1">Belongs to the FAH family.</text>
</comment>
<dbReference type="OMA" id="NCRKVIC"/>
<dbReference type="GO" id="GO:0005739">
    <property type="term" value="C:mitochondrion"/>
    <property type="evidence" value="ECO:0000318"/>
    <property type="project" value="GO_Central"/>
</dbReference>
<dbReference type="PANTHER" id="PTHR11820">
    <property type="entry name" value="ACYLPYRUVASE"/>
    <property type="match status" value="1"/>
</dbReference>
<dbReference type="GO" id="GO:0046872">
    <property type="term" value="F:metal ion binding"/>
    <property type="evidence" value="ECO:0007669"/>
    <property type="project" value="UniProtKB-KW"/>
</dbReference>
<proteinExistence type="inferred from homology"/>
<evidence type="ECO:0000256" key="1">
    <source>
        <dbReference type="ARBA" id="ARBA00010211"/>
    </source>
</evidence>
<comment type="function">
    <text evidence="3">Tautomerase that converts enol-oxaloacetate, a strong inhibitor of succinate dehydrogenase, to the physiological keto form of oxaloacetate.</text>
</comment>
<gene>
    <name evidence="5" type="ORF">KFL_000130330</name>
</gene>
<keyword evidence="5" id="KW-0378">Hydrolase</keyword>
<organism evidence="5 6">
    <name type="scientific">Klebsormidium nitens</name>
    <name type="common">Green alga</name>
    <name type="synonym">Ulothrix nitens</name>
    <dbReference type="NCBI Taxonomy" id="105231"/>
    <lineage>
        <taxon>Eukaryota</taxon>
        <taxon>Viridiplantae</taxon>
        <taxon>Streptophyta</taxon>
        <taxon>Klebsormidiophyceae</taxon>
        <taxon>Klebsormidiales</taxon>
        <taxon>Klebsormidiaceae</taxon>
        <taxon>Klebsormidium</taxon>
    </lineage>
</organism>
<evidence type="ECO:0000259" key="4">
    <source>
        <dbReference type="Pfam" id="PF01557"/>
    </source>
</evidence>
<dbReference type="PANTHER" id="PTHR11820:SF7">
    <property type="entry name" value="ACYLPYRUVASE FAHD1, MITOCHONDRIAL"/>
    <property type="match status" value="1"/>
</dbReference>
<evidence type="ECO:0000313" key="6">
    <source>
        <dbReference type="Proteomes" id="UP000054558"/>
    </source>
</evidence>
<dbReference type="InterPro" id="IPR036663">
    <property type="entry name" value="Fumarylacetoacetase_C_sf"/>
</dbReference>
<feature type="domain" description="Fumarylacetoacetase-like C-terminal" evidence="4">
    <location>
        <begin position="15"/>
        <end position="211"/>
    </location>
</feature>